<reference evidence="1" key="1">
    <citation type="submission" date="2024-08" db="EMBL/GenBank/DDBJ databases">
        <title>Whole genome sequence of Tenacibaculum sp. strain pbs-1 associated with black-spot shell disease in Akoya pearl oysters.</title>
        <authorList>
            <person name="Sakatoku A."/>
            <person name="Suzuki T."/>
            <person name="Hatano K."/>
            <person name="Seki M."/>
            <person name="Tanaka D."/>
            <person name="Nakamura S."/>
            <person name="Suzuki N."/>
            <person name="Isshiki T."/>
        </authorList>
    </citation>
    <scope>NUCLEOTIDE SEQUENCE</scope>
    <source>
        <strain evidence="1">Pbs-1</strain>
    </source>
</reference>
<evidence type="ECO:0000313" key="1">
    <source>
        <dbReference type="EMBL" id="BFP69396.1"/>
    </source>
</evidence>
<gene>
    <name evidence="1" type="ORF">Pbs1_27390</name>
</gene>
<name>A0AB33L3N9_9FLAO</name>
<dbReference type="AlphaFoldDB" id="A0AB33L3N9"/>
<organism evidence="1">
    <name type="scientific">Tenacibaculum sp. Pbs-1</name>
    <dbReference type="NCBI Taxonomy" id="3238748"/>
    <lineage>
        <taxon>Bacteria</taxon>
        <taxon>Pseudomonadati</taxon>
        <taxon>Bacteroidota</taxon>
        <taxon>Flavobacteriia</taxon>
        <taxon>Flavobacteriales</taxon>
        <taxon>Flavobacteriaceae</taxon>
        <taxon>Tenacibaculum</taxon>
    </lineage>
</organism>
<dbReference type="EMBL" id="AP035888">
    <property type="protein sequence ID" value="BFP69396.1"/>
    <property type="molecule type" value="Genomic_DNA"/>
</dbReference>
<sequence length="72" mass="7962">MKKSILNLGKALNKIQLKQINGSNEPCPSTSCYFGPPDPLDDAIHCGSCQDYNSLPQECKGRVLVSYECFPR</sequence>
<proteinExistence type="predicted"/>
<protein>
    <submittedName>
        <fullName evidence="1">Uncharacterized protein</fullName>
    </submittedName>
</protein>
<accession>A0AB33L3N9</accession>